<protein>
    <submittedName>
        <fullName evidence="1">Uncharacterized protein</fullName>
    </submittedName>
</protein>
<keyword evidence="2" id="KW-1185">Reference proteome</keyword>
<evidence type="ECO:0000313" key="1">
    <source>
        <dbReference type="EMBL" id="ABE63088.1"/>
    </source>
</evidence>
<name>Q1QL09_NITHX</name>
<dbReference type="EMBL" id="CP000319">
    <property type="protein sequence ID" value="ABE63088.1"/>
    <property type="molecule type" value="Genomic_DNA"/>
</dbReference>
<accession>Q1QL09</accession>
<dbReference type="OrthoDB" id="8242413at2"/>
<dbReference type="eggNOG" id="ENOG5030WPW">
    <property type="taxonomic scope" value="Bacteria"/>
</dbReference>
<dbReference type="AlphaFoldDB" id="Q1QL09"/>
<organism evidence="1 2">
    <name type="scientific">Nitrobacter hamburgensis (strain DSM 10229 / NCIMB 13809 / X14)</name>
    <dbReference type="NCBI Taxonomy" id="323097"/>
    <lineage>
        <taxon>Bacteria</taxon>
        <taxon>Pseudomonadati</taxon>
        <taxon>Pseudomonadota</taxon>
        <taxon>Alphaproteobacteria</taxon>
        <taxon>Hyphomicrobiales</taxon>
        <taxon>Nitrobacteraceae</taxon>
        <taxon>Nitrobacter</taxon>
    </lineage>
</organism>
<reference evidence="1 2" key="1">
    <citation type="submission" date="2006-03" db="EMBL/GenBank/DDBJ databases">
        <title>Complete sequence of chromosome of Nitrobacter hamburgensis X14.</title>
        <authorList>
            <consortium name="US DOE Joint Genome Institute"/>
            <person name="Copeland A."/>
            <person name="Lucas S."/>
            <person name="Lapidus A."/>
            <person name="Barry K."/>
            <person name="Detter J.C."/>
            <person name="Glavina del Rio T."/>
            <person name="Hammon N."/>
            <person name="Israni S."/>
            <person name="Dalin E."/>
            <person name="Tice H."/>
            <person name="Pitluck S."/>
            <person name="Chain P."/>
            <person name="Malfatti S."/>
            <person name="Shin M."/>
            <person name="Vergez L."/>
            <person name="Schmutz J."/>
            <person name="Larimer F."/>
            <person name="Land M."/>
            <person name="Hauser L."/>
            <person name="Kyrpides N."/>
            <person name="Ivanova N."/>
            <person name="Ward B."/>
            <person name="Arp D."/>
            <person name="Klotz M."/>
            <person name="Stein L."/>
            <person name="O'Mullan G."/>
            <person name="Starkenburg S."/>
            <person name="Sayavedra L."/>
            <person name="Poret-Peterson A.T."/>
            <person name="Gentry M.E."/>
            <person name="Bruce D."/>
            <person name="Richardson P."/>
        </authorList>
    </citation>
    <scope>NUCLEOTIDE SEQUENCE [LARGE SCALE GENOMIC DNA]</scope>
    <source>
        <strain evidence="2">DSM 10229 / NCIMB 13809 / X14</strain>
    </source>
</reference>
<gene>
    <name evidence="1" type="ordered locus">Nham_2296</name>
</gene>
<evidence type="ECO:0000313" key="2">
    <source>
        <dbReference type="Proteomes" id="UP000001953"/>
    </source>
</evidence>
<dbReference type="HOGENOM" id="CLU_2302944_0_0_5"/>
<sequence>MADSDSTIAWHRARLKKHRDVLRDMEVRRFRFGETAEPQARAEKQRVVADLRRKITASERVIGAYEKRTRRPLTTDVRSLASVHWGNWNSAPCNGEPAGD</sequence>
<dbReference type="RefSeq" id="WP_011510765.1">
    <property type="nucleotide sequence ID" value="NC_007964.1"/>
</dbReference>
<dbReference type="KEGG" id="nha:Nham_2296"/>
<dbReference type="Proteomes" id="UP000001953">
    <property type="component" value="Chromosome"/>
</dbReference>
<proteinExistence type="predicted"/>